<keyword evidence="4" id="KW-1185">Reference proteome</keyword>
<dbReference type="InterPro" id="IPR000801">
    <property type="entry name" value="Esterase-like"/>
</dbReference>
<evidence type="ECO:0000256" key="2">
    <source>
        <dbReference type="ARBA" id="ARBA00022801"/>
    </source>
</evidence>
<dbReference type="InterPro" id="IPR029058">
    <property type="entry name" value="AB_hydrolase_fold"/>
</dbReference>
<proteinExistence type="inferred from homology"/>
<sequence>MSSFSLGVEVDKSPLIVGDSISFSSAILDEKRTLNVYLPASYQRDTKRSYPVIYLLDGSMNEDFVHIAGLLQFGSFSWINMLPESILVGVVNVDRKRDFTFPSAKKLDRQEFPTSGGSDNFIGFLDGEVQPLIENNYRVNGDSTLIGQSLGGLLATEILFKRADLFDNYIIISPSLWWSGESLLKKVPKDCCDDKSVYVGVGKEGEVMERLARTLFNKLDNNKNNIHFGYFEQLDHGDTLHLAVYDAFDKIFNTKYLGDKKD</sequence>
<protein>
    <recommendedName>
        <fullName evidence="5">Esterase</fullName>
    </recommendedName>
</protein>
<comment type="similarity">
    <text evidence="1">Belongs to the esterase D family.</text>
</comment>
<organism evidence="3 4">
    <name type="scientific">Microbulbifer variabilis</name>
    <dbReference type="NCBI Taxonomy" id="266805"/>
    <lineage>
        <taxon>Bacteria</taxon>
        <taxon>Pseudomonadati</taxon>
        <taxon>Pseudomonadota</taxon>
        <taxon>Gammaproteobacteria</taxon>
        <taxon>Cellvibrionales</taxon>
        <taxon>Microbulbiferaceae</taxon>
        <taxon>Microbulbifer</taxon>
    </lineage>
</organism>
<name>A0ABY4VI26_9GAMM</name>
<evidence type="ECO:0000256" key="1">
    <source>
        <dbReference type="ARBA" id="ARBA00005622"/>
    </source>
</evidence>
<dbReference type="InterPro" id="IPR052558">
    <property type="entry name" value="Siderophore_Hydrolase_D"/>
</dbReference>
<dbReference type="Gene3D" id="3.40.50.1820">
    <property type="entry name" value="alpha/beta hydrolase"/>
    <property type="match status" value="1"/>
</dbReference>
<dbReference type="EMBL" id="CP092418">
    <property type="protein sequence ID" value="USD23690.1"/>
    <property type="molecule type" value="Genomic_DNA"/>
</dbReference>
<keyword evidence="2" id="KW-0378">Hydrolase</keyword>
<dbReference type="PANTHER" id="PTHR40841:SF2">
    <property type="entry name" value="SIDEROPHORE-DEGRADING ESTERASE (EUROFUNG)"/>
    <property type="match status" value="1"/>
</dbReference>
<evidence type="ECO:0000313" key="3">
    <source>
        <dbReference type="EMBL" id="USD23690.1"/>
    </source>
</evidence>
<dbReference type="SUPFAM" id="SSF53474">
    <property type="entry name" value="alpha/beta-Hydrolases"/>
    <property type="match status" value="1"/>
</dbReference>
<evidence type="ECO:0008006" key="5">
    <source>
        <dbReference type="Google" id="ProtNLM"/>
    </source>
</evidence>
<evidence type="ECO:0000313" key="4">
    <source>
        <dbReference type="Proteomes" id="UP001055658"/>
    </source>
</evidence>
<dbReference type="PANTHER" id="PTHR40841">
    <property type="entry name" value="SIDEROPHORE TRIACETYLFUSARININE C ESTERASE"/>
    <property type="match status" value="1"/>
</dbReference>
<dbReference type="Pfam" id="PF00756">
    <property type="entry name" value="Esterase"/>
    <property type="match status" value="1"/>
</dbReference>
<dbReference type="Proteomes" id="UP001055658">
    <property type="component" value="Chromosome"/>
</dbReference>
<gene>
    <name evidence="3" type="ORF">MJO52_18645</name>
</gene>
<reference evidence="3" key="1">
    <citation type="submission" date="2022-02" db="EMBL/GenBank/DDBJ databases">
        <title>Coral-associated bacteria.</title>
        <authorList>
            <person name="Tang K."/>
            <person name="Wang X."/>
        </authorList>
    </citation>
    <scope>NUCLEOTIDE SEQUENCE</scope>
    <source>
        <strain evidence="3">SCSIO 43006</strain>
    </source>
</reference>
<accession>A0ABY4VI26</accession>